<evidence type="ECO:0000256" key="1">
    <source>
        <dbReference type="ARBA" id="ARBA00009836"/>
    </source>
</evidence>
<dbReference type="SUPFAM" id="SSF56399">
    <property type="entry name" value="ADP-ribosylation"/>
    <property type="match status" value="1"/>
</dbReference>
<protein>
    <recommendedName>
        <fullName evidence="5">Probable RNA 2'-phosphotransferase</fullName>
        <ecNumber evidence="5">2.7.1.-</ecNumber>
    </recommendedName>
</protein>
<evidence type="ECO:0000313" key="7">
    <source>
        <dbReference type="Proteomes" id="UP001595715"/>
    </source>
</evidence>
<keyword evidence="2 5" id="KW-0808">Transferase</keyword>
<dbReference type="Gene3D" id="1.10.10.970">
    <property type="entry name" value="RNA 2'-phosphotransferase, Tpt1/KptA family, N-terminal domain"/>
    <property type="match status" value="1"/>
</dbReference>
<comment type="similarity">
    <text evidence="1 5">Belongs to the KptA/TPT1 family.</text>
</comment>
<dbReference type="PANTHER" id="PTHR12684:SF2">
    <property type="entry name" value="TRNA 2'-PHOSPHOTRANSFERASE 1"/>
    <property type="match status" value="1"/>
</dbReference>
<dbReference type="InterPro" id="IPR042080">
    <property type="entry name" value="RNA_2'-PTrans_N"/>
</dbReference>
<name>A0ABV8K470_9BACL</name>
<sequence>MNNKQERQRLSKMLTKMLRHAPDEFGLRLNQADGSCEADALLAALRRQSVWAGVTMEDIEAVVRQCEKQRFELREGRIRARYGHSCERVAYEAAVPPAILYHGTNRKALAQIKQEGLRAMGRQYVHLSEGKPFAELAGRRRGELAMLRVDTVSAAQAGVTFYRAGNEVWLADQIPAEVLNEEGPREPDLDR</sequence>
<dbReference type="InterPro" id="IPR002745">
    <property type="entry name" value="Ptrans_KptA/Tpt1"/>
</dbReference>
<dbReference type="RefSeq" id="WP_377719435.1">
    <property type="nucleotide sequence ID" value="NZ_JBHSAM010000026.1"/>
</dbReference>
<evidence type="ECO:0000256" key="2">
    <source>
        <dbReference type="ARBA" id="ARBA00022679"/>
    </source>
</evidence>
<dbReference type="Proteomes" id="UP001595715">
    <property type="component" value="Unassembled WGS sequence"/>
</dbReference>
<dbReference type="EC" id="2.7.1.-" evidence="5"/>
<dbReference type="InterPro" id="IPR042081">
    <property type="entry name" value="RNA_2'-PTrans_C"/>
</dbReference>
<evidence type="ECO:0000256" key="4">
    <source>
        <dbReference type="ARBA" id="ARBA00025212"/>
    </source>
</evidence>
<dbReference type="HAMAP" id="MF_00299">
    <property type="entry name" value="KptA"/>
    <property type="match status" value="1"/>
</dbReference>
<organism evidence="6 7">
    <name type="scientific">Paenibacillus xanthanilyticus</name>
    <dbReference type="NCBI Taxonomy" id="1783531"/>
    <lineage>
        <taxon>Bacteria</taxon>
        <taxon>Bacillati</taxon>
        <taxon>Bacillota</taxon>
        <taxon>Bacilli</taxon>
        <taxon>Bacillales</taxon>
        <taxon>Paenibacillaceae</taxon>
        <taxon>Paenibacillus</taxon>
    </lineage>
</organism>
<dbReference type="EMBL" id="JBHSAM010000026">
    <property type="protein sequence ID" value="MFC4100777.1"/>
    <property type="molecule type" value="Genomic_DNA"/>
</dbReference>
<comment type="caution">
    <text evidence="6">The sequence shown here is derived from an EMBL/GenBank/DDBJ whole genome shotgun (WGS) entry which is preliminary data.</text>
</comment>
<dbReference type="Pfam" id="PF01885">
    <property type="entry name" value="PTS_2-RNA"/>
    <property type="match status" value="1"/>
</dbReference>
<evidence type="ECO:0000256" key="5">
    <source>
        <dbReference type="HAMAP-Rule" id="MF_00299"/>
    </source>
</evidence>
<evidence type="ECO:0000313" key="6">
    <source>
        <dbReference type="EMBL" id="MFC4100777.1"/>
    </source>
</evidence>
<keyword evidence="3 5" id="KW-0520">NAD</keyword>
<dbReference type="PANTHER" id="PTHR12684">
    <property type="entry name" value="PUTATIVE PHOSPHOTRANSFERASE"/>
    <property type="match status" value="1"/>
</dbReference>
<reference evidence="7" key="1">
    <citation type="journal article" date="2019" name="Int. J. Syst. Evol. Microbiol.">
        <title>The Global Catalogue of Microorganisms (GCM) 10K type strain sequencing project: providing services to taxonomists for standard genome sequencing and annotation.</title>
        <authorList>
            <consortium name="The Broad Institute Genomics Platform"/>
            <consortium name="The Broad Institute Genome Sequencing Center for Infectious Disease"/>
            <person name="Wu L."/>
            <person name="Ma J."/>
        </authorList>
    </citation>
    <scope>NUCLEOTIDE SEQUENCE [LARGE SCALE GENOMIC DNA]</scope>
    <source>
        <strain evidence="7">IBRC-M 10987</strain>
    </source>
</reference>
<gene>
    <name evidence="5" type="primary">kptA</name>
    <name evidence="6" type="ORF">ACFOZ8_14125</name>
</gene>
<dbReference type="Gene3D" id="3.20.170.30">
    <property type="match status" value="1"/>
</dbReference>
<keyword evidence="7" id="KW-1185">Reference proteome</keyword>
<evidence type="ECO:0000256" key="3">
    <source>
        <dbReference type="ARBA" id="ARBA00023027"/>
    </source>
</evidence>
<comment type="function">
    <text evidence="4 5">Removes the 2'-phosphate from RNA via an intermediate in which the phosphate is ADP-ribosylated by NAD followed by a presumed transesterification to release the RNA and generate ADP-ribose 1''-2''-cyclic phosphate (APPR&gt;P). May function as an ADP-ribosylase.</text>
</comment>
<proteinExistence type="inferred from homology"/>
<dbReference type="InterPro" id="IPR022928">
    <property type="entry name" value="RNA_2'-PTrans_KptA"/>
</dbReference>
<accession>A0ABV8K470</accession>